<dbReference type="InterPro" id="IPR055414">
    <property type="entry name" value="LRR_R13L4/SHOC2-like"/>
</dbReference>
<keyword evidence="3" id="KW-0611">Plant defense</keyword>
<dbReference type="EMBL" id="BTGU01000038">
    <property type="protein sequence ID" value="GMN51514.1"/>
    <property type="molecule type" value="Genomic_DNA"/>
</dbReference>
<dbReference type="Gene3D" id="1.20.5.4130">
    <property type="match status" value="1"/>
</dbReference>
<dbReference type="PANTHER" id="PTHR23155:SF1052">
    <property type="entry name" value="DISEASE RESISTANCE PROTEIN RPM1"/>
    <property type="match status" value="1"/>
</dbReference>
<dbReference type="Gene3D" id="3.80.10.10">
    <property type="entry name" value="Ribonuclease Inhibitor"/>
    <property type="match status" value="1"/>
</dbReference>
<dbReference type="InterPro" id="IPR038005">
    <property type="entry name" value="RX-like_CC"/>
</dbReference>
<dbReference type="InterPro" id="IPR027417">
    <property type="entry name" value="P-loop_NTPase"/>
</dbReference>
<feature type="domain" description="Disease resistance N-terminal" evidence="5">
    <location>
        <begin position="5"/>
        <end position="99"/>
    </location>
</feature>
<dbReference type="Pfam" id="PF00931">
    <property type="entry name" value="NB-ARC"/>
    <property type="match status" value="1"/>
</dbReference>
<dbReference type="Gene3D" id="1.10.10.10">
    <property type="entry name" value="Winged helix-like DNA-binding domain superfamily/Winged helix DNA-binding domain"/>
    <property type="match status" value="1"/>
</dbReference>
<feature type="domain" description="Disease resistance protein winged helix" evidence="6">
    <location>
        <begin position="443"/>
        <end position="513"/>
    </location>
</feature>
<dbReference type="Pfam" id="PF18052">
    <property type="entry name" value="Rx_N"/>
    <property type="match status" value="1"/>
</dbReference>
<dbReference type="InterPro" id="IPR041118">
    <property type="entry name" value="Rx_N"/>
</dbReference>
<keyword evidence="9" id="KW-1185">Reference proteome</keyword>
<evidence type="ECO:0000259" key="6">
    <source>
        <dbReference type="Pfam" id="PF23559"/>
    </source>
</evidence>
<accession>A0AA88AFC7</accession>
<keyword evidence="1" id="KW-0677">Repeat</keyword>
<dbReference type="InterPro" id="IPR058922">
    <property type="entry name" value="WHD_DRP"/>
</dbReference>
<feature type="domain" description="NB-ARC" evidence="4">
    <location>
        <begin position="185"/>
        <end position="354"/>
    </location>
</feature>
<feature type="domain" description="Disease resistance R13L4/SHOC-2-like LRR" evidence="7">
    <location>
        <begin position="558"/>
        <end position="890"/>
    </location>
</feature>
<evidence type="ECO:0000256" key="1">
    <source>
        <dbReference type="ARBA" id="ARBA00022737"/>
    </source>
</evidence>
<evidence type="ECO:0000256" key="2">
    <source>
        <dbReference type="ARBA" id="ARBA00022741"/>
    </source>
</evidence>
<dbReference type="InterPro" id="IPR044974">
    <property type="entry name" value="Disease_R_plants"/>
</dbReference>
<sequence>MAEIAVGLVVDKLIPLLTEEAHLLRGVHNEIEDIKCDLEFLLAFLKDADAGAEKDQRTISSHGVKVWVKKLRQEAFEVEDAIDEYTHLMAQQRRPHKHRFISFLRRNACLVIKLKSRHDIASKIQEIKQRVRDINDKSAAYGFNSTQAGSATTENKKWYDPRADSCFLQENEVVGIQYTRDRLIALVEDESPQRRVISLVGMGGLGKTTLARQVYVRVKGHFDCHAWIEVSLSYSKVELLQNLLRKFYQAREEPFPAGIDVMDQITLTEKIRDYLQGKSYCVVFDDVWNSTFWADIKNALPDQNEKLGRTIITTRDVNVANFCKESALVDIHELQPLPPDTAWELFCNRAFKKDFQGRCPPNLEKLSHEILQRCDGLPLAIVVIAGLLSTKDKNANEWGEFLTSLSSKMESDERLASIEKILYLSYYDLPYYLKSCFLYFGCFPEDYSIRRRRLIRQWIAEGFVGPKKGKTLEVIAEEYLADLINRSMVQVSELDFDGKPKSCKIHDLLREIVLKKMVDSHFSKVLSSSDSKFRGLARRVSVPDISGVDLESSSKTYQVRSLYMFVKDKIPTSFVSTISKNFKFLKVLDFEDTPSLDHLPEDIGILFHLRYLSVRGTRVGFLPTSIGKLENLETLDLKQSLVYELPVQISKLHKLRHLLAYNIDQKADFHINKQRGIKVKKGIGRLKALQKLYFLEADTVGVDVLKELSELTELRKLGMKKLRNEDGKTLCCSIQKMEHLESLDISSISEKETLDLESMSSPPKFLQRLYLKGHLRKFPEWITELQNLIGIRISRSKLEDDPLNALQNLPNLLELGIYYDAYYGEKMHFEQGAFPKLKVLDLYDLSKLNSIVIEEGALCNLETFEIGLCPQLKEVPSGFQHLRNLERLLVFEMPAHLLMFQNFQSMQTIPQVRFTFFLSGEWYRLALKDISKLQSYIQEHNEVDWNSLPFEEVLIIYFDVMFCSVHRQRLYEVGGALKTLRCRILRKSEICSLPMLRPMLNMSQNKVQFWTCIYKIELHVLWLCF</sequence>
<dbReference type="Gene3D" id="1.10.8.430">
    <property type="entry name" value="Helical domain of apoptotic protease-activating factors"/>
    <property type="match status" value="1"/>
</dbReference>
<evidence type="ECO:0000313" key="9">
    <source>
        <dbReference type="Proteomes" id="UP001187192"/>
    </source>
</evidence>
<dbReference type="SUPFAM" id="SSF52058">
    <property type="entry name" value="L domain-like"/>
    <property type="match status" value="1"/>
</dbReference>
<dbReference type="PANTHER" id="PTHR23155">
    <property type="entry name" value="DISEASE RESISTANCE PROTEIN RP"/>
    <property type="match status" value="1"/>
</dbReference>
<dbReference type="GO" id="GO:0098542">
    <property type="term" value="P:defense response to other organism"/>
    <property type="evidence" value="ECO:0007669"/>
    <property type="project" value="TreeGrafter"/>
</dbReference>
<dbReference type="Pfam" id="PF23559">
    <property type="entry name" value="WHD_DRP"/>
    <property type="match status" value="1"/>
</dbReference>
<reference evidence="8" key="1">
    <citation type="submission" date="2023-07" db="EMBL/GenBank/DDBJ databases">
        <title>draft genome sequence of fig (Ficus carica).</title>
        <authorList>
            <person name="Takahashi T."/>
            <person name="Nishimura K."/>
        </authorList>
    </citation>
    <scope>NUCLEOTIDE SEQUENCE</scope>
</reference>
<evidence type="ECO:0000259" key="7">
    <source>
        <dbReference type="Pfam" id="PF23598"/>
    </source>
</evidence>
<dbReference type="InterPro" id="IPR032675">
    <property type="entry name" value="LRR_dom_sf"/>
</dbReference>
<dbReference type="CDD" id="cd14798">
    <property type="entry name" value="RX-CC_like"/>
    <property type="match status" value="1"/>
</dbReference>
<dbReference type="FunFam" id="1.10.10.10:FF:000322">
    <property type="entry name" value="Probable disease resistance protein At1g63360"/>
    <property type="match status" value="1"/>
</dbReference>
<evidence type="ECO:0000256" key="3">
    <source>
        <dbReference type="ARBA" id="ARBA00022821"/>
    </source>
</evidence>
<evidence type="ECO:0008006" key="10">
    <source>
        <dbReference type="Google" id="ProtNLM"/>
    </source>
</evidence>
<dbReference type="GO" id="GO:0043531">
    <property type="term" value="F:ADP binding"/>
    <property type="evidence" value="ECO:0007669"/>
    <property type="project" value="InterPro"/>
</dbReference>
<comment type="caution">
    <text evidence="8">The sequence shown here is derived from an EMBL/GenBank/DDBJ whole genome shotgun (WGS) entry which is preliminary data.</text>
</comment>
<name>A0AA88AFC7_FICCA</name>
<dbReference type="AlphaFoldDB" id="A0AA88AFC7"/>
<dbReference type="InterPro" id="IPR036388">
    <property type="entry name" value="WH-like_DNA-bd_sf"/>
</dbReference>
<evidence type="ECO:0000313" key="8">
    <source>
        <dbReference type="EMBL" id="GMN51514.1"/>
    </source>
</evidence>
<evidence type="ECO:0000259" key="4">
    <source>
        <dbReference type="Pfam" id="PF00931"/>
    </source>
</evidence>
<keyword evidence="2" id="KW-0547">Nucleotide-binding</keyword>
<dbReference type="InterPro" id="IPR002182">
    <property type="entry name" value="NB-ARC"/>
</dbReference>
<dbReference type="InterPro" id="IPR042197">
    <property type="entry name" value="Apaf_helical"/>
</dbReference>
<organism evidence="8 9">
    <name type="scientific">Ficus carica</name>
    <name type="common">Common fig</name>
    <dbReference type="NCBI Taxonomy" id="3494"/>
    <lineage>
        <taxon>Eukaryota</taxon>
        <taxon>Viridiplantae</taxon>
        <taxon>Streptophyta</taxon>
        <taxon>Embryophyta</taxon>
        <taxon>Tracheophyta</taxon>
        <taxon>Spermatophyta</taxon>
        <taxon>Magnoliopsida</taxon>
        <taxon>eudicotyledons</taxon>
        <taxon>Gunneridae</taxon>
        <taxon>Pentapetalae</taxon>
        <taxon>rosids</taxon>
        <taxon>fabids</taxon>
        <taxon>Rosales</taxon>
        <taxon>Moraceae</taxon>
        <taxon>Ficeae</taxon>
        <taxon>Ficus</taxon>
    </lineage>
</organism>
<dbReference type="Pfam" id="PF23598">
    <property type="entry name" value="LRR_14"/>
    <property type="match status" value="1"/>
</dbReference>
<dbReference type="Proteomes" id="UP001187192">
    <property type="component" value="Unassembled WGS sequence"/>
</dbReference>
<dbReference type="PRINTS" id="PR00364">
    <property type="entry name" value="DISEASERSIST"/>
</dbReference>
<proteinExistence type="predicted"/>
<evidence type="ECO:0000259" key="5">
    <source>
        <dbReference type="Pfam" id="PF18052"/>
    </source>
</evidence>
<protein>
    <recommendedName>
        <fullName evidence="10">Disease resistance protein RPM1</fullName>
    </recommendedName>
</protein>
<dbReference type="Gene3D" id="3.40.50.300">
    <property type="entry name" value="P-loop containing nucleotide triphosphate hydrolases"/>
    <property type="match status" value="1"/>
</dbReference>
<dbReference type="SUPFAM" id="SSF52540">
    <property type="entry name" value="P-loop containing nucleoside triphosphate hydrolases"/>
    <property type="match status" value="1"/>
</dbReference>
<gene>
    <name evidence="8" type="ORF">TIFTF001_020668</name>
</gene>